<dbReference type="PANTHER" id="PTHR48007:SF84">
    <property type="entry name" value="(WILD MALAYSIAN BANANA) HYPOTHETICAL PROTEIN"/>
    <property type="match status" value="1"/>
</dbReference>
<feature type="region of interest" description="Disordered" evidence="1">
    <location>
        <begin position="34"/>
        <end position="66"/>
    </location>
</feature>
<sequence>ISFNNFSGFLNSQEIRRFGSSAFIHAGNLVTATTTPDLHLKPHRRPPPPPRKSPPGNPAHRQAAGGRKRSRRFILIVIISLASASFLIAAIGIFSYFSYRRRRKTEREKKWSISQPVRNPLRVEKSGPFSFETESGSSWVADIREPTSAPVILFEKPLMNLTFKDLIVATSHFGKESLMAEGKSGPLYRAVLPGDLHVAIKVLEHARNLSNAEAAAIFEELSQLKHHNLLPICGYCIAG</sequence>
<name>S8EDT1_9LAMI</name>
<dbReference type="AlphaFoldDB" id="S8EDT1"/>
<dbReference type="Gene3D" id="3.30.200.20">
    <property type="entry name" value="Phosphorylase Kinase, domain 1"/>
    <property type="match status" value="1"/>
</dbReference>
<accession>S8EDT1</accession>
<dbReference type="InterPro" id="IPR011009">
    <property type="entry name" value="Kinase-like_dom_sf"/>
</dbReference>
<evidence type="ECO:0000313" key="4">
    <source>
        <dbReference type="Proteomes" id="UP000015453"/>
    </source>
</evidence>
<dbReference type="EMBL" id="AUSU01001562">
    <property type="protein sequence ID" value="EPS70732.1"/>
    <property type="molecule type" value="Genomic_DNA"/>
</dbReference>
<evidence type="ECO:0000256" key="2">
    <source>
        <dbReference type="SAM" id="Phobius"/>
    </source>
</evidence>
<dbReference type="SUPFAM" id="SSF56112">
    <property type="entry name" value="Protein kinase-like (PK-like)"/>
    <property type="match status" value="1"/>
</dbReference>
<keyword evidence="4" id="KW-1185">Reference proteome</keyword>
<feature type="non-terminal residue" evidence="3">
    <location>
        <position position="239"/>
    </location>
</feature>
<keyword evidence="2" id="KW-0472">Membrane</keyword>
<dbReference type="InterPro" id="IPR046959">
    <property type="entry name" value="PRK1-6/SRF4-like"/>
</dbReference>
<proteinExistence type="predicted"/>
<keyword evidence="2" id="KW-0812">Transmembrane</keyword>
<keyword evidence="2" id="KW-1133">Transmembrane helix</keyword>
<evidence type="ECO:0008006" key="5">
    <source>
        <dbReference type="Google" id="ProtNLM"/>
    </source>
</evidence>
<dbReference type="FunFam" id="3.30.200.20:FF:000466">
    <property type="entry name" value="Putative LRR receptor-like serine/threonine-protein kinase"/>
    <property type="match status" value="1"/>
</dbReference>
<dbReference type="PANTHER" id="PTHR48007">
    <property type="entry name" value="LEUCINE-RICH REPEAT RECEPTOR-LIKE PROTEIN KINASE PXC1"/>
    <property type="match status" value="1"/>
</dbReference>
<feature type="non-terminal residue" evidence="3">
    <location>
        <position position="1"/>
    </location>
</feature>
<organism evidence="3 4">
    <name type="scientific">Genlisea aurea</name>
    <dbReference type="NCBI Taxonomy" id="192259"/>
    <lineage>
        <taxon>Eukaryota</taxon>
        <taxon>Viridiplantae</taxon>
        <taxon>Streptophyta</taxon>
        <taxon>Embryophyta</taxon>
        <taxon>Tracheophyta</taxon>
        <taxon>Spermatophyta</taxon>
        <taxon>Magnoliopsida</taxon>
        <taxon>eudicotyledons</taxon>
        <taxon>Gunneridae</taxon>
        <taxon>Pentapetalae</taxon>
        <taxon>asterids</taxon>
        <taxon>lamiids</taxon>
        <taxon>Lamiales</taxon>
        <taxon>Lentibulariaceae</taxon>
        <taxon>Genlisea</taxon>
    </lineage>
</organism>
<dbReference type="Proteomes" id="UP000015453">
    <property type="component" value="Unassembled WGS sequence"/>
</dbReference>
<gene>
    <name evidence="3" type="ORF">M569_04027</name>
</gene>
<evidence type="ECO:0000313" key="3">
    <source>
        <dbReference type="EMBL" id="EPS70732.1"/>
    </source>
</evidence>
<feature type="transmembrane region" description="Helical" evidence="2">
    <location>
        <begin position="73"/>
        <end position="99"/>
    </location>
</feature>
<reference evidence="3 4" key="1">
    <citation type="journal article" date="2013" name="BMC Genomics">
        <title>The miniature genome of a carnivorous plant Genlisea aurea contains a low number of genes and short non-coding sequences.</title>
        <authorList>
            <person name="Leushkin E.V."/>
            <person name="Sutormin R.A."/>
            <person name="Nabieva E.R."/>
            <person name="Penin A.A."/>
            <person name="Kondrashov A.S."/>
            <person name="Logacheva M.D."/>
        </authorList>
    </citation>
    <scope>NUCLEOTIDE SEQUENCE [LARGE SCALE GENOMIC DNA]</scope>
</reference>
<feature type="compositionally biased region" description="Pro residues" evidence="1">
    <location>
        <begin position="47"/>
        <end position="57"/>
    </location>
</feature>
<protein>
    <recommendedName>
        <fullName evidence="5">Protein kinase domain-containing protein</fullName>
    </recommendedName>
</protein>
<comment type="caution">
    <text evidence="3">The sequence shown here is derived from an EMBL/GenBank/DDBJ whole genome shotgun (WGS) entry which is preliminary data.</text>
</comment>
<evidence type="ECO:0000256" key="1">
    <source>
        <dbReference type="SAM" id="MobiDB-lite"/>
    </source>
</evidence>
<dbReference type="OrthoDB" id="1394818at2759"/>